<feature type="domain" description="DUF4283" evidence="1">
    <location>
        <begin position="3"/>
        <end position="80"/>
    </location>
</feature>
<dbReference type="Proteomes" id="UP000053555">
    <property type="component" value="Unassembled WGS sequence"/>
</dbReference>
<evidence type="ECO:0000259" key="1">
    <source>
        <dbReference type="Pfam" id="PF14111"/>
    </source>
</evidence>
<reference evidence="2" key="1">
    <citation type="submission" date="2014-07" db="EMBL/GenBank/DDBJ databases">
        <title>Identification of a novel salt tolerance gene in wild soybean by whole-genome sequencing.</title>
        <authorList>
            <person name="Lam H.-M."/>
            <person name="Qi X."/>
            <person name="Li M.-W."/>
            <person name="Liu X."/>
            <person name="Xie M."/>
            <person name="Ni M."/>
            <person name="Xu X."/>
        </authorList>
    </citation>
    <scope>NUCLEOTIDE SEQUENCE [LARGE SCALE GENOMIC DNA]</scope>
    <source>
        <tissue evidence="2">Root</tissue>
    </source>
</reference>
<dbReference type="PANTHER" id="PTHR31286">
    <property type="entry name" value="GLYCINE-RICH CELL WALL STRUCTURAL PROTEIN 1.8-LIKE"/>
    <property type="match status" value="1"/>
</dbReference>
<dbReference type="InterPro" id="IPR025558">
    <property type="entry name" value="DUF4283"/>
</dbReference>
<dbReference type="AlphaFoldDB" id="A0A0B2PMN9"/>
<dbReference type="Pfam" id="PF14111">
    <property type="entry name" value="DUF4283"/>
    <property type="match status" value="1"/>
</dbReference>
<organism evidence="2">
    <name type="scientific">Glycine soja</name>
    <name type="common">Wild soybean</name>
    <dbReference type="NCBI Taxonomy" id="3848"/>
    <lineage>
        <taxon>Eukaryota</taxon>
        <taxon>Viridiplantae</taxon>
        <taxon>Streptophyta</taxon>
        <taxon>Embryophyta</taxon>
        <taxon>Tracheophyta</taxon>
        <taxon>Spermatophyta</taxon>
        <taxon>Magnoliopsida</taxon>
        <taxon>eudicotyledons</taxon>
        <taxon>Gunneridae</taxon>
        <taxon>Pentapetalae</taxon>
        <taxon>rosids</taxon>
        <taxon>fabids</taxon>
        <taxon>Fabales</taxon>
        <taxon>Fabaceae</taxon>
        <taxon>Papilionoideae</taxon>
        <taxon>50 kb inversion clade</taxon>
        <taxon>NPAAA clade</taxon>
        <taxon>indigoferoid/millettioid clade</taxon>
        <taxon>Phaseoleae</taxon>
        <taxon>Glycine</taxon>
        <taxon>Glycine subgen. Soja</taxon>
    </lineage>
</organism>
<dbReference type="InterPro" id="IPR040256">
    <property type="entry name" value="At4g02000-like"/>
</dbReference>
<sequence>RNVVVFKLLGRKIGFKSLKNRLRQIWEMKMIIHIINIRNDYFFVFFFHLEDKEKVLTEGLWLIHDHYLIVRDWSPNFHPQTKAIEKVV</sequence>
<accession>A0A0B2PMN9</accession>
<proteinExistence type="predicted"/>
<dbReference type="EMBL" id="KN665711">
    <property type="protein sequence ID" value="KHN08802.1"/>
    <property type="molecule type" value="Genomic_DNA"/>
</dbReference>
<feature type="non-terminal residue" evidence="2">
    <location>
        <position position="88"/>
    </location>
</feature>
<feature type="non-terminal residue" evidence="2">
    <location>
        <position position="1"/>
    </location>
</feature>
<gene>
    <name evidence="2" type="ORF">glysoja_044156</name>
</gene>
<name>A0A0B2PMN9_GLYSO</name>
<protein>
    <recommendedName>
        <fullName evidence="1">DUF4283 domain-containing protein</fullName>
    </recommendedName>
</protein>
<evidence type="ECO:0000313" key="2">
    <source>
        <dbReference type="EMBL" id="KHN08802.1"/>
    </source>
</evidence>
<dbReference type="PANTHER" id="PTHR31286:SF171">
    <property type="entry name" value="CCHC-TYPE DOMAIN-CONTAINING PROTEIN"/>
    <property type="match status" value="1"/>
</dbReference>